<dbReference type="STRING" id="2282107.A0A286UMI1"/>
<keyword evidence="4" id="KW-1185">Reference proteome</keyword>
<feature type="transmembrane region" description="Helical" evidence="1">
    <location>
        <begin position="58"/>
        <end position="80"/>
    </location>
</feature>
<organism evidence="3 4">
    <name type="scientific">Pyrrhoderma noxium</name>
    <dbReference type="NCBI Taxonomy" id="2282107"/>
    <lineage>
        <taxon>Eukaryota</taxon>
        <taxon>Fungi</taxon>
        <taxon>Dikarya</taxon>
        <taxon>Basidiomycota</taxon>
        <taxon>Agaricomycotina</taxon>
        <taxon>Agaricomycetes</taxon>
        <taxon>Hymenochaetales</taxon>
        <taxon>Hymenochaetaceae</taxon>
        <taxon>Pyrrhoderma</taxon>
    </lineage>
</organism>
<keyword evidence="1" id="KW-1133">Transmembrane helix</keyword>
<dbReference type="InterPro" id="IPR045340">
    <property type="entry name" value="DUF6533"/>
</dbReference>
<dbReference type="InParanoid" id="A0A286UMI1"/>
<evidence type="ECO:0000259" key="2">
    <source>
        <dbReference type="Pfam" id="PF20151"/>
    </source>
</evidence>
<evidence type="ECO:0000313" key="4">
    <source>
        <dbReference type="Proteomes" id="UP000217199"/>
    </source>
</evidence>
<sequence>MLVLERMTTDGPLAMANGIHISRLTIVATVTCLIYDYLLTFNDERQLIWPSRWTTTKLVFFINRYLPFIGNLGMMHTLVVVKPSDYENTCEIRFLLFTSLIIAEIFVAAFTVYLRAYAVWERKRPIFFLLAVVYLSSSAVAALFAVNFVRSSTVLSERIFPSGCLLGLHTCVECMFSMIVIVISEAFALCMILIRRAQLQYSSLMRRIAEDGIAYFIIVICASVANIIALSMTDPGICDFLLALQSTLQSICCTHLFLRIRHSPEVCGSPAPLPLTWSCSANSQSRIRDYSSANNDIRLNLLSGSQITSANTSGVSSSAEYNH</sequence>
<feature type="transmembrane region" description="Helical" evidence="1">
    <location>
        <begin position="166"/>
        <end position="193"/>
    </location>
</feature>
<dbReference type="EMBL" id="NBII01000003">
    <property type="protein sequence ID" value="PAV20694.1"/>
    <property type="molecule type" value="Genomic_DNA"/>
</dbReference>
<name>A0A286UMI1_9AGAM</name>
<dbReference type="OrthoDB" id="3257416at2759"/>
<evidence type="ECO:0000313" key="3">
    <source>
        <dbReference type="EMBL" id="PAV20694.1"/>
    </source>
</evidence>
<feature type="transmembrane region" description="Helical" evidence="1">
    <location>
        <begin position="20"/>
        <end position="38"/>
    </location>
</feature>
<comment type="caution">
    <text evidence="3">The sequence shown here is derived from an EMBL/GenBank/DDBJ whole genome shotgun (WGS) entry which is preliminary data.</text>
</comment>
<feature type="transmembrane region" description="Helical" evidence="1">
    <location>
        <begin position="92"/>
        <end position="114"/>
    </location>
</feature>
<gene>
    <name evidence="3" type="ORF">PNOK_0332100</name>
</gene>
<dbReference type="AlphaFoldDB" id="A0A286UMI1"/>
<dbReference type="Pfam" id="PF20151">
    <property type="entry name" value="DUF6533"/>
    <property type="match status" value="1"/>
</dbReference>
<feature type="domain" description="DUF6533" evidence="2">
    <location>
        <begin position="25"/>
        <end position="69"/>
    </location>
</feature>
<feature type="transmembrane region" description="Helical" evidence="1">
    <location>
        <begin position="213"/>
        <end position="232"/>
    </location>
</feature>
<keyword evidence="1" id="KW-0812">Transmembrane</keyword>
<accession>A0A286UMI1</accession>
<reference evidence="3 4" key="1">
    <citation type="journal article" date="2017" name="Mol. Ecol.">
        <title>Comparative and population genomic landscape of Phellinus noxius: A hypervariable fungus causing root rot in trees.</title>
        <authorList>
            <person name="Chung C.L."/>
            <person name="Lee T.J."/>
            <person name="Akiba M."/>
            <person name="Lee H.H."/>
            <person name="Kuo T.H."/>
            <person name="Liu D."/>
            <person name="Ke H.M."/>
            <person name="Yokoi T."/>
            <person name="Roa M.B."/>
            <person name="Lu M.J."/>
            <person name="Chang Y.Y."/>
            <person name="Ann P.J."/>
            <person name="Tsai J.N."/>
            <person name="Chen C.Y."/>
            <person name="Tzean S.S."/>
            <person name="Ota Y."/>
            <person name="Hattori T."/>
            <person name="Sahashi N."/>
            <person name="Liou R.F."/>
            <person name="Kikuchi T."/>
            <person name="Tsai I.J."/>
        </authorList>
    </citation>
    <scope>NUCLEOTIDE SEQUENCE [LARGE SCALE GENOMIC DNA]</scope>
    <source>
        <strain evidence="3 4">FFPRI411160</strain>
    </source>
</reference>
<feature type="transmembrane region" description="Helical" evidence="1">
    <location>
        <begin position="126"/>
        <end position="146"/>
    </location>
</feature>
<dbReference type="Proteomes" id="UP000217199">
    <property type="component" value="Unassembled WGS sequence"/>
</dbReference>
<proteinExistence type="predicted"/>
<evidence type="ECO:0000256" key="1">
    <source>
        <dbReference type="SAM" id="Phobius"/>
    </source>
</evidence>
<protein>
    <recommendedName>
        <fullName evidence="2">DUF6533 domain-containing protein</fullName>
    </recommendedName>
</protein>
<keyword evidence="1" id="KW-0472">Membrane</keyword>